<organism evidence="3 4">
    <name type="scientific">Pseudonocardia ailaonensis</name>
    <dbReference type="NCBI Taxonomy" id="367279"/>
    <lineage>
        <taxon>Bacteria</taxon>
        <taxon>Bacillati</taxon>
        <taxon>Actinomycetota</taxon>
        <taxon>Actinomycetes</taxon>
        <taxon>Pseudonocardiales</taxon>
        <taxon>Pseudonocardiaceae</taxon>
        <taxon>Pseudonocardia</taxon>
    </lineage>
</organism>
<accession>A0ABN2NDY3</accession>
<protein>
    <submittedName>
        <fullName evidence="3">Pyridoxamine 5'-phosphate oxidase family protein</fullName>
    </submittedName>
</protein>
<dbReference type="Proteomes" id="UP001500449">
    <property type="component" value="Unassembled WGS sequence"/>
</dbReference>
<evidence type="ECO:0000313" key="4">
    <source>
        <dbReference type="Proteomes" id="UP001500449"/>
    </source>
</evidence>
<evidence type="ECO:0000313" key="3">
    <source>
        <dbReference type="EMBL" id="GAA1865007.1"/>
    </source>
</evidence>
<keyword evidence="1" id="KW-0560">Oxidoreductase</keyword>
<dbReference type="SUPFAM" id="SSF50475">
    <property type="entry name" value="FMN-binding split barrel"/>
    <property type="match status" value="1"/>
</dbReference>
<comment type="caution">
    <text evidence="3">The sequence shown here is derived from an EMBL/GenBank/DDBJ whole genome shotgun (WGS) entry which is preliminary data.</text>
</comment>
<dbReference type="Gene3D" id="2.30.110.10">
    <property type="entry name" value="Electron Transport, Fmn-binding Protein, Chain A"/>
    <property type="match status" value="1"/>
</dbReference>
<dbReference type="InterPro" id="IPR011576">
    <property type="entry name" value="Pyridox_Oxase_N"/>
</dbReference>
<proteinExistence type="predicted"/>
<reference evidence="3 4" key="1">
    <citation type="journal article" date="2019" name="Int. J. Syst. Evol. Microbiol.">
        <title>The Global Catalogue of Microorganisms (GCM) 10K type strain sequencing project: providing services to taxonomists for standard genome sequencing and annotation.</title>
        <authorList>
            <consortium name="The Broad Institute Genomics Platform"/>
            <consortium name="The Broad Institute Genome Sequencing Center for Infectious Disease"/>
            <person name="Wu L."/>
            <person name="Ma J."/>
        </authorList>
    </citation>
    <scope>NUCLEOTIDE SEQUENCE [LARGE SCALE GENOMIC DNA]</scope>
    <source>
        <strain evidence="3 4">JCM 16009</strain>
    </source>
</reference>
<dbReference type="PANTHER" id="PTHR35176:SF6">
    <property type="entry name" value="HEME OXYGENASE HI_0854-RELATED"/>
    <property type="match status" value="1"/>
</dbReference>
<keyword evidence="4" id="KW-1185">Reference proteome</keyword>
<evidence type="ECO:0000259" key="2">
    <source>
        <dbReference type="Pfam" id="PF01243"/>
    </source>
</evidence>
<name>A0ABN2NDY3_9PSEU</name>
<feature type="domain" description="Pyridoxamine 5'-phosphate oxidase N-terminal" evidence="2">
    <location>
        <begin position="37"/>
        <end position="128"/>
    </location>
</feature>
<dbReference type="EMBL" id="BAAAQK010000019">
    <property type="protein sequence ID" value="GAA1865007.1"/>
    <property type="molecule type" value="Genomic_DNA"/>
</dbReference>
<gene>
    <name evidence="3" type="ORF">GCM10009836_51640</name>
</gene>
<evidence type="ECO:0000256" key="1">
    <source>
        <dbReference type="ARBA" id="ARBA00023002"/>
    </source>
</evidence>
<dbReference type="InterPro" id="IPR012349">
    <property type="entry name" value="Split_barrel_FMN-bd"/>
</dbReference>
<dbReference type="InterPro" id="IPR052019">
    <property type="entry name" value="F420H2_bilvrd_red/Heme_oxyg"/>
</dbReference>
<dbReference type="Pfam" id="PF01243">
    <property type="entry name" value="PNPOx_N"/>
    <property type="match status" value="1"/>
</dbReference>
<sequence length="173" mass="19357">MTGTSGTLSGMSTWSEFATEAPRIAEIFRRRHRAAGNLCMLGTLREDGFPRISPMEPRFFEDRLWVAGMPDTAKFRDLLRDPRFTLHTATVDTQVSDGDAKIWGTVVDVQEPRLHEGLLQDLFDETGMDLRGQEMKPCFEALPVGAAAVEVGDGHMDVTVWRAGSPERVIRKH</sequence>
<dbReference type="PANTHER" id="PTHR35176">
    <property type="entry name" value="HEME OXYGENASE HI_0854-RELATED"/>
    <property type="match status" value="1"/>
</dbReference>